<evidence type="ECO:0000313" key="1">
    <source>
        <dbReference type="EMBL" id="KAJ9068635.1"/>
    </source>
</evidence>
<accession>A0ACC2T221</accession>
<organism evidence="1 2">
    <name type="scientific">Entomophthora muscae</name>
    <dbReference type="NCBI Taxonomy" id="34485"/>
    <lineage>
        <taxon>Eukaryota</taxon>
        <taxon>Fungi</taxon>
        <taxon>Fungi incertae sedis</taxon>
        <taxon>Zoopagomycota</taxon>
        <taxon>Entomophthoromycotina</taxon>
        <taxon>Entomophthoromycetes</taxon>
        <taxon>Entomophthorales</taxon>
        <taxon>Entomophthoraceae</taxon>
        <taxon>Entomophthora</taxon>
    </lineage>
</organism>
<name>A0ACC2T221_9FUNG</name>
<comment type="caution">
    <text evidence="1">The sequence shown here is derived from an EMBL/GenBank/DDBJ whole genome shotgun (WGS) entry which is preliminary data.</text>
</comment>
<keyword evidence="2" id="KW-1185">Reference proteome</keyword>
<protein>
    <submittedName>
        <fullName evidence="1">Uncharacterized protein</fullName>
    </submittedName>
</protein>
<dbReference type="Proteomes" id="UP001165960">
    <property type="component" value="Unassembled WGS sequence"/>
</dbReference>
<sequence>MMLFEKYPLVTVLDLVLFGTIIILLCVLLVVKMVYYNFLNNLGKYLRFFLSKYGIDAYQNRLDIKFPFTKEDWDYYMRIGGNWFWETHLKKAIRGKRWGRMLV</sequence>
<gene>
    <name evidence="1" type="ORF">DSO57_1026626</name>
</gene>
<dbReference type="EMBL" id="QTSX02003707">
    <property type="protein sequence ID" value="KAJ9068635.1"/>
    <property type="molecule type" value="Genomic_DNA"/>
</dbReference>
<evidence type="ECO:0000313" key="2">
    <source>
        <dbReference type="Proteomes" id="UP001165960"/>
    </source>
</evidence>
<proteinExistence type="predicted"/>
<reference evidence="1" key="1">
    <citation type="submission" date="2022-04" db="EMBL/GenBank/DDBJ databases">
        <title>Genome of the entomopathogenic fungus Entomophthora muscae.</title>
        <authorList>
            <person name="Elya C."/>
            <person name="Lovett B.R."/>
            <person name="Lee E."/>
            <person name="Macias A.M."/>
            <person name="Hajek A.E."/>
            <person name="De Bivort B.L."/>
            <person name="Kasson M.T."/>
            <person name="De Fine Licht H.H."/>
            <person name="Stajich J.E."/>
        </authorList>
    </citation>
    <scope>NUCLEOTIDE SEQUENCE</scope>
    <source>
        <strain evidence="1">Berkeley</strain>
    </source>
</reference>